<keyword evidence="5" id="KW-0539">Nucleus</keyword>
<dbReference type="Proteomes" id="UP001293593">
    <property type="component" value="Unassembled WGS sequence"/>
</dbReference>
<dbReference type="InterPro" id="IPR003657">
    <property type="entry name" value="WRKY_dom"/>
</dbReference>
<dbReference type="SUPFAM" id="SSF118290">
    <property type="entry name" value="WRKY DNA-binding domain"/>
    <property type="match status" value="1"/>
</dbReference>
<dbReference type="GO" id="GO:0043565">
    <property type="term" value="F:sequence-specific DNA binding"/>
    <property type="evidence" value="ECO:0007669"/>
    <property type="project" value="InterPro"/>
</dbReference>
<feature type="region of interest" description="Disordered" evidence="6">
    <location>
        <begin position="76"/>
        <end position="98"/>
    </location>
</feature>
<comment type="caution">
    <text evidence="8">The sequence shown here is derived from an EMBL/GenBank/DDBJ whole genome shotgun (WGS) entry which is preliminary data.</text>
</comment>
<keyword evidence="2" id="KW-0805">Transcription regulation</keyword>
<gene>
    <name evidence="8" type="ORF">QN277_017754</name>
</gene>
<dbReference type="PANTHER" id="PTHR31221">
    <property type="entry name" value="WRKY TRANSCRIPTION FACTOR PROTEIN 1-RELATED"/>
    <property type="match status" value="1"/>
</dbReference>
<evidence type="ECO:0000313" key="8">
    <source>
        <dbReference type="EMBL" id="KAK4274551.1"/>
    </source>
</evidence>
<dbReference type="SMART" id="SM00774">
    <property type="entry name" value="WRKY"/>
    <property type="match status" value="1"/>
</dbReference>
<organism evidence="8 9">
    <name type="scientific">Acacia crassicarpa</name>
    <name type="common">northern wattle</name>
    <dbReference type="NCBI Taxonomy" id="499986"/>
    <lineage>
        <taxon>Eukaryota</taxon>
        <taxon>Viridiplantae</taxon>
        <taxon>Streptophyta</taxon>
        <taxon>Embryophyta</taxon>
        <taxon>Tracheophyta</taxon>
        <taxon>Spermatophyta</taxon>
        <taxon>Magnoliopsida</taxon>
        <taxon>eudicotyledons</taxon>
        <taxon>Gunneridae</taxon>
        <taxon>Pentapetalae</taxon>
        <taxon>rosids</taxon>
        <taxon>fabids</taxon>
        <taxon>Fabales</taxon>
        <taxon>Fabaceae</taxon>
        <taxon>Caesalpinioideae</taxon>
        <taxon>mimosoid clade</taxon>
        <taxon>Acacieae</taxon>
        <taxon>Acacia</taxon>
    </lineage>
</organism>
<sequence>MVPNMSDDISSEGDFSSHHQWPLELSDYLKFDGGDHWPDDDPDQCHFSGGGHVPNQLIYQNSIEVGDLGGSNSHFEGSSCSGGTRDMINNGSQKKEAKERFAFRTRSEVEILDDGYKWRKYGKKMVKNNPNPRNYYRCSEEGCPVKKRVERDGNDPKYVITTYEGVHTHSSFY</sequence>
<dbReference type="GO" id="GO:0005634">
    <property type="term" value="C:nucleus"/>
    <property type="evidence" value="ECO:0007669"/>
    <property type="project" value="UniProtKB-SubCell"/>
</dbReference>
<keyword evidence="3" id="KW-0238">DNA-binding</keyword>
<dbReference type="GO" id="GO:0003700">
    <property type="term" value="F:DNA-binding transcription factor activity"/>
    <property type="evidence" value="ECO:0007669"/>
    <property type="project" value="InterPro"/>
</dbReference>
<dbReference type="PROSITE" id="PS50811">
    <property type="entry name" value="WRKY"/>
    <property type="match status" value="1"/>
</dbReference>
<accession>A0AAE1JQ24</accession>
<keyword evidence="4" id="KW-0804">Transcription</keyword>
<name>A0AAE1JQ24_9FABA</name>
<dbReference type="FunFam" id="2.20.25.80:FF:000003">
    <property type="entry name" value="WRKY transcription factor 57"/>
    <property type="match status" value="1"/>
</dbReference>
<evidence type="ECO:0000256" key="6">
    <source>
        <dbReference type="SAM" id="MobiDB-lite"/>
    </source>
</evidence>
<reference evidence="8" key="1">
    <citation type="submission" date="2023-10" db="EMBL/GenBank/DDBJ databases">
        <title>Chromosome-level genome of the transformable northern wattle, Acacia crassicarpa.</title>
        <authorList>
            <person name="Massaro I."/>
            <person name="Sinha N.R."/>
            <person name="Poethig S."/>
            <person name="Leichty A.R."/>
        </authorList>
    </citation>
    <scope>NUCLEOTIDE SEQUENCE</scope>
    <source>
        <strain evidence="8">Acra3RX</strain>
        <tissue evidence="8">Leaf</tissue>
    </source>
</reference>
<dbReference type="Pfam" id="PF03106">
    <property type="entry name" value="WRKY"/>
    <property type="match status" value="1"/>
</dbReference>
<dbReference type="EMBL" id="JAWXYG010000004">
    <property type="protein sequence ID" value="KAK4274551.1"/>
    <property type="molecule type" value="Genomic_DNA"/>
</dbReference>
<dbReference type="InterPro" id="IPR036576">
    <property type="entry name" value="WRKY_dom_sf"/>
</dbReference>
<evidence type="ECO:0000256" key="3">
    <source>
        <dbReference type="ARBA" id="ARBA00023125"/>
    </source>
</evidence>
<dbReference type="InterPro" id="IPR044810">
    <property type="entry name" value="WRKY_plant"/>
</dbReference>
<comment type="subcellular location">
    <subcellularLocation>
        <location evidence="1">Nucleus</location>
    </subcellularLocation>
</comment>
<dbReference type="PANTHER" id="PTHR31221:SF112">
    <property type="entry name" value="WRKY TRANSCRIPTION FACTOR 50-RELATED"/>
    <property type="match status" value="1"/>
</dbReference>
<evidence type="ECO:0000256" key="5">
    <source>
        <dbReference type="ARBA" id="ARBA00023242"/>
    </source>
</evidence>
<evidence type="ECO:0000256" key="4">
    <source>
        <dbReference type="ARBA" id="ARBA00023163"/>
    </source>
</evidence>
<evidence type="ECO:0000313" key="9">
    <source>
        <dbReference type="Proteomes" id="UP001293593"/>
    </source>
</evidence>
<feature type="domain" description="WRKY" evidence="7">
    <location>
        <begin position="107"/>
        <end position="172"/>
    </location>
</feature>
<protein>
    <recommendedName>
        <fullName evidence="7">WRKY domain-containing protein</fullName>
    </recommendedName>
</protein>
<feature type="compositionally biased region" description="Polar residues" evidence="6">
    <location>
        <begin position="76"/>
        <end position="92"/>
    </location>
</feature>
<dbReference type="Gene3D" id="2.20.25.80">
    <property type="entry name" value="WRKY domain"/>
    <property type="match status" value="1"/>
</dbReference>
<evidence type="ECO:0000256" key="2">
    <source>
        <dbReference type="ARBA" id="ARBA00023015"/>
    </source>
</evidence>
<evidence type="ECO:0000256" key="1">
    <source>
        <dbReference type="ARBA" id="ARBA00004123"/>
    </source>
</evidence>
<proteinExistence type="predicted"/>
<evidence type="ECO:0000259" key="7">
    <source>
        <dbReference type="PROSITE" id="PS50811"/>
    </source>
</evidence>
<keyword evidence="9" id="KW-1185">Reference proteome</keyword>
<dbReference type="AlphaFoldDB" id="A0AAE1JQ24"/>